<dbReference type="STRING" id="1391627.SAMN05216464_105244"/>
<dbReference type="RefSeq" id="WP_091149815.1">
    <property type="nucleotide sequence ID" value="NZ_FNAI01000005.1"/>
</dbReference>
<gene>
    <name evidence="2" type="ORF">SAMN05216464_105244</name>
</gene>
<evidence type="ECO:0000313" key="3">
    <source>
        <dbReference type="Proteomes" id="UP000199072"/>
    </source>
</evidence>
<evidence type="ECO:0000256" key="1">
    <source>
        <dbReference type="SAM" id="SignalP"/>
    </source>
</evidence>
<sequence length="207" mass="23223">MKPLLSLLILLLLGNCLKAQSNNDITINISAHPVLNRNEFLIDITRHNNVITLAYTVLDSISYTNLNNNPRFVTLASGIKAKNLDNATAQTMQAEINTLIKKQSYYSRDSIIINAETDTAYTNLLNKIGAASTSVLENTEVNKHRHVLDGIQFRFSISTANTNREIFAHSPNAASHPLLYNLIEETLGMYRKLKGDTFLTKYKTGYY</sequence>
<feature type="signal peptide" evidence="1">
    <location>
        <begin position="1"/>
        <end position="21"/>
    </location>
</feature>
<dbReference type="AlphaFoldDB" id="A0A1G7C2H5"/>
<keyword evidence="1" id="KW-0732">Signal</keyword>
<name>A0A1G7C2H5_9SPHI</name>
<reference evidence="2 3" key="1">
    <citation type="submission" date="2016-10" db="EMBL/GenBank/DDBJ databases">
        <authorList>
            <person name="de Groot N.N."/>
        </authorList>
    </citation>
    <scope>NUCLEOTIDE SEQUENCE [LARGE SCALE GENOMIC DNA]</scope>
    <source>
        <strain evidence="2 3">47C3B</strain>
    </source>
</reference>
<keyword evidence="3" id="KW-1185">Reference proteome</keyword>
<dbReference type="EMBL" id="FNAI01000005">
    <property type="protein sequence ID" value="SDE32970.1"/>
    <property type="molecule type" value="Genomic_DNA"/>
</dbReference>
<protein>
    <recommendedName>
        <fullName evidence="4">DUF541 domain-containing protein</fullName>
    </recommendedName>
</protein>
<dbReference type="Proteomes" id="UP000199072">
    <property type="component" value="Unassembled WGS sequence"/>
</dbReference>
<organism evidence="2 3">
    <name type="scientific">Mucilaginibacter pineti</name>
    <dbReference type="NCBI Taxonomy" id="1391627"/>
    <lineage>
        <taxon>Bacteria</taxon>
        <taxon>Pseudomonadati</taxon>
        <taxon>Bacteroidota</taxon>
        <taxon>Sphingobacteriia</taxon>
        <taxon>Sphingobacteriales</taxon>
        <taxon>Sphingobacteriaceae</taxon>
        <taxon>Mucilaginibacter</taxon>
    </lineage>
</organism>
<accession>A0A1G7C2H5</accession>
<evidence type="ECO:0008006" key="4">
    <source>
        <dbReference type="Google" id="ProtNLM"/>
    </source>
</evidence>
<evidence type="ECO:0000313" key="2">
    <source>
        <dbReference type="EMBL" id="SDE32970.1"/>
    </source>
</evidence>
<feature type="chain" id="PRO_5011455104" description="DUF541 domain-containing protein" evidence="1">
    <location>
        <begin position="22"/>
        <end position="207"/>
    </location>
</feature>
<dbReference type="OrthoDB" id="852250at2"/>
<proteinExistence type="predicted"/>